<keyword evidence="8 11" id="KW-0408">Iron</keyword>
<keyword evidence="6 13" id="KW-1133">Transmembrane helix</keyword>
<keyword evidence="5 11" id="KW-0479">Metal-binding</keyword>
<dbReference type="PRINTS" id="PR00463">
    <property type="entry name" value="EP450I"/>
</dbReference>
<evidence type="ECO:0000313" key="15">
    <source>
        <dbReference type="Proteomes" id="UP000689129"/>
    </source>
</evidence>
<evidence type="ECO:0000256" key="13">
    <source>
        <dbReference type="SAM" id="Phobius"/>
    </source>
</evidence>
<evidence type="ECO:0000256" key="12">
    <source>
        <dbReference type="RuleBase" id="RU000461"/>
    </source>
</evidence>
<dbReference type="GO" id="GO:0005506">
    <property type="term" value="F:iron ion binding"/>
    <property type="evidence" value="ECO:0007669"/>
    <property type="project" value="InterPro"/>
</dbReference>
<keyword evidence="4 13" id="KW-0812">Transmembrane</keyword>
<evidence type="ECO:0000313" key="14">
    <source>
        <dbReference type="EMBL" id="KAG7140928.1"/>
    </source>
</evidence>
<dbReference type="InterPro" id="IPR036396">
    <property type="entry name" value="Cyt_P450_sf"/>
</dbReference>
<dbReference type="PANTHER" id="PTHR24287:SF5">
    <property type="entry name" value="P450, PUTATIVE (EUROFUNG)-RELATED"/>
    <property type="match status" value="1"/>
</dbReference>
<dbReference type="Gene3D" id="1.10.630.10">
    <property type="entry name" value="Cytochrome P450"/>
    <property type="match status" value="1"/>
</dbReference>
<evidence type="ECO:0000256" key="7">
    <source>
        <dbReference type="ARBA" id="ARBA00023002"/>
    </source>
</evidence>
<organism evidence="14 15">
    <name type="scientific">Verticillium longisporum</name>
    <name type="common">Verticillium dahliae var. longisporum</name>
    <dbReference type="NCBI Taxonomy" id="100787"/>
    <lineage>
        <taxon>Eukaryota</taxon>
        <taxon>Fungi</taxon>
        <taxon>Dikarya</taxon>
        <taxon>Ascomycota</taxon>
        <taxon>Pezizomycotina</taxon>
        <taxon>Sordariomycetes</taxon>
        <taxon>Hypocreomycetidae</taxon>
        <taxon>Glomerellales</taxon>
        <taxon>Plectosphaerellaceae</taxon>
        <taxon>Verticillium</taxon>
    </lineage>
</organism>
<sequence>MSFLEQALSHPSFVLLGFLALATLVVAGFGIRTELCVRRLGGVRAPIIASNPVTALSVFVKLGRAQAKHKLPELFTSLCNSATPGKARCVEITFFGRHRFILTNEPEHIKTILTSKFVDFGKGPVFHEGWAPFLGDSIFTTDGKVWQDNRSLIRPMFVRDRVRDLAIFEHWTDKMVSKLPASGMTVDVMDLFYRMTLDVTTDFLLGTSVNSLDNHKHHFAEAFNEVQRMQMIYTILSPFRSLLPKGSYNEGIKTIEQFIMPFIEQALALPIEELDKISRSDKNFTFLHAIARATRDRKIIRDQLIAVLLAGRDTTAATLSWTIYELAHAPKVVAKLRSEILTTVGPSQTPSYENLKNMPYLTHCLNETLRLYPAVPFNVRTALQDSSLPGGPGQPDIIVLKGDAVTYSPYVMQRRHDLYPPVGPDFVDPQVYSPERWQKWTPRPWQYVPFNGGPRICVGQNFAMTEMAFCLVRLFQRYQRLEYRGDWEAQFLKADIVGAPGHGVPVAFFEGAEIKA</sequence>
<evidence type="ECO:0000256" key="5">
    <source>
        <dbReference type="ARBA" id="ARBA00022723"/>
    </source>
</evidence>
<dbReference type="InterPro" id="IPR001128">
    <property type="entry name" value="Cyt_P450"/>
</dbReference>
<protein>
    <submittedName>
        <fullName evidence="14">Cytochrome 52A13 like protein</fullName>
    </submittedName>
</protein>
<feature type="binding site" description="axial binding residue" evidence="11">
    <location>
        <position position="457"/>
    </location>
    <ligand>
        <name>heme</name>
        <dbReference type="ChEBI" id="CHEBI:30413"/>
    </ligand>
    <ligandPart>
        <name>Fe</name>
        <dbReference type="ChEBI" id="CHEBI:18248"/>
    </ligandPart>
</feature>
<dbReference type="OrthoDB" id="1470350at2759"/>
<evidence type="ECO:0000256" key="10">
    <source>
        <dbReference type="ARBA" id="ARBA00023136"/>
    </source>
</evidence>
<dbReference type="PRINTS" id="PR00385">
    <property type="entry name" value="P450"/>
</dbReference>
<dbReference type="EMBL" id="JAEMWZ010000038">
    <property type="protein sequence ID" value="KAG7140928.1"/>
    <property type="molecule type" value="Genomic_DNA"/>
</dbReference>
<dbReference type="InterPro" id="IPR002401">
    <property type="entry name" value="Cyt_P450_E_grp-I"/>
</dbReference>
<reference evidence="14" key="1">
    <citation type="journal article" date="2021" name="Mol. Plant Pathol.">
        <title>A 20-kb lineage-specific genomic region tames virulence in pathogenic amphidiploid Verticillium longisporum.</title>
        <authorList>
            <person name="Harting R."/>
            <person name="Starke J."/>
            <person name="Kusch H."/>
            <person name="Poggeler S."/>
            <person name="Maurus I."/>
            <person name="Schluter R."/>
            <person name="Landesfeind M."/>
            <person name="Bulla I."/>
            <person name="Nowrousian M."/>
            <person name="de Jonge R."/>
            <person name="Stahlhut G."/>
            <person name="Hoff K.J."/>
            <person name="Asshauer K.P."/>
            <person name="Thurmer A."/>
            <person name="Stanke M."/>
            <person name="Daniel R."/>
            <person name="Morgenstern B."/>
            <person name="Thomma B.P.H.J."/>
            <person name="Kronstad J.W."/>
            <person name="Braus-Stromeyer S.A."/>
            <person name="Braus G.H."/>
        </authorList>
    </citation>
    <scope>NUCLEOTIDE SEQUENCE</scope>
    <source>
        <strain evidence="14">Vl32</strain>
    </source>
</reference>
<keyword evidence="9 12" id="KW-0503">Monooxygenase</keyword>
<evidence type="ECO:0000256" key="2">
    <source>
        <dbReference type="ARBA" id="ARBA00004167"/>
    </source>
</evidence>
<keyword evidence="7 12" id="KW-0560">Oxidoreductase</keyword>
<evidence type="ECO:0000256" key="11">
    <source>
        <dbReference type="PIRSR" id="PIRSR602401-1"/>
    </source>
</evidence>
<comment type="similarity">
    <text evidence="3 12">Belongs to the cytochrome P450 family.</text>
</comment>
<keyword evidence="11 12" id="KW-0349">Heme</keyword>
<evidence type="ECO:0000256" key="3">
    <source>
        <dbReference type="ARBA" id="ARBA00010617"/>
    </source>
</evidence>
<evidence type="ECO:0000256" key="9">
    <source>
        <dbReference type="ARBA" id="ARBA00023033"/>
    </source>
</evidence>
<dbReference type="GO" id="GO:0004497">
    <property type="term" value="F:monooxygenase activity"/>
    <property type="evidence" value="ECO:0007669"/>
    <property type="project" value="UniProtKB-KW"/>
</dbReference>
<dbReference type="CDD" id="cd11063">
    <property type="entry name" value="CYP52"/>
    <property type="match status" value="1"/>
</dbReference>
<keyword evidence="10 13" id="KW-0472">Membrane</keyword>
<dbReference type="Pfam" id="PF00067">
    <property type="entry name" value="p450"/>
    <property type="match status" value="1"/>
</dbReference>
<dbReference type="GO" id="GO:0016705">
    <property type="term" value="F:oxidoreductase activity, acting on paired donors, with incorporation or reduction of molecular oxygen"/>
    <property type="evidence" value="ECO:0007669"/>
    <property type="project" value="InterPro"/>
</dbReference>
<evidence type="ECO:0000256" key="8">
    <source>
        <dbReference type="ARBA" id="ARBA00023004"/>
    </source>
</evidence>
<dbReference type="GO" id="GO:0016020">
    <property type="term" value="C:membrane"/>
    <property type="evidence" value="ECO:0007669"/>
    <property type="project" value="UniProtKB-SubCell"/>
</dbReference>
<comment type="caution">
    <text evidence="14">The sequence shown here is derived from an EMBL/GenBank/DDBJ whole genome shotgun (WGS) entry which is preliminary data.</text>
</comment>
<evidence type="ECO:0000256" key="1">
    <source>
        <dbReference type="ARBA" id="ARBA00001971"/>
    </source>
</evidence>
<dbReference type="InterPro" id="IPR047146">
    <property type="entry name" value="Cyt_P450_E_CYP52_fungi"/>
</dbReference>
<feature type="transmembrane region" description="Helical" evidence="13">
    <location>
        <begin position="12"/>
        <end position="31"/>
    </location>
</feature>
<dbReference type="PROSITE" id="PS00086">
    <property type="entry name" value="CYTOCHROME_P450"/>
    <property type="match status" value="1"/>
</dbReference>
<dbReference type="PANTHER" id="PTHR24287">
    <property type="entry name" value="P450, PUTATIVE (EUROFUNG)-RELATED"/>
    <property type="match status" value="1"/>
</dbReference>
<comment type="subcellular location">
    <subcellularLocation>
        <location evidence="2">Membrane</location>
        <topology evidence="2">Single-pass membrane protein</topology>
    </subcellularLocation>
</comment>
<dbReference type="InterPro" id="IPR017972">
    <property type="entry name" value="Cyt_P450_CS"/>
</dbReference>
<comment type="cofactor">
    <cofactor evidence="1 11">
        <name>heme</name>
        <dbReference type="ChEBI" id="CHEBI:30413"/>
    </cofactor>
</comment>
<accession>A0A8I2ZXG0</accession>
<name>A0A8I2ZXG0_VERLO</name>
<dbReference type="AlphaFoldDB" id="A0A8I2ZXG0"/>
<evidence type="ECO:0000256" key="4">
    <source>
        <dbReference type="ARBA" id="ARBA00022692"/>
    </source>
</evidence>
<proteinExistence type="inferred from homology"/>
<evidence type="ECO:0000256" key="6">
    <source>
        <dbReference type="ARBA" id="ARBA00022989"/>
    </source>
</evidence>
<dbReference type="SUPFAM" id="SSF48264">
    <property type="entry name" value="Cytochrome P450"/>
    <property type="match status" value="1"/>
</dbReference>
<gene>
    <name evidence="14" type="ORF">HYQ45_002309</name>
</gene>
<dbReference type="Proteomes" id="UP000689129">
    <property type="component" value="Unassembled WGS sequence"/>
</dbReference>
<dbReference type="GO" id="GO:0020037">
    <property type="term" value="F:heme binding"/>
    <property type="evidence" value="ECO:0007669"/>
    <property type="project" value="InterPro"/>
</dbReference>